<feature type="transmembrane region" description="Helical" evidence="7">
    <location>
        <begin position="301"/>
        <end position="321"/>
    </location>
</feature>
<evidence type="ECO:0000256" key="7">
    <source>
        <dbReference type="SAM" id="Phobius"/>
    </source>
</evidence>
<comment type="similarity">
    <text evidence="2">Belongs to the resistance-nodulation-cell division (RND) (TC 2.A.6) family. MmpL subfamily.</text>
</comment>
<feature type="transmembrane region" description="Helical" evidence="7">
    <location>
        <begin position="642"/>
        <end position="662"/>
    </location>
</feature>
<feature type="transmembrane region" description="Helical" evidence="7">
    <location>
        <begin position="588"/>
        <end position="607"/>
    </location>
</feature>
<feature type="transmembrane region" description="Helical" evidence="7">
    <location>
        <begin position="614"/>
        <end position="636"/>
    </location>
</feature>
<evidence type="ECO:0000313" key="10">
    <source>
        <dbReference type="Proteomes" id="UP000294535"/>
    </source>
</evidence>
<evidence type="ECO:0000313" key="9">
    <source>
        <dbReference type="EMBL" id="TDQ19657.1"/>
    </source>
</evidence>
<gene>
    <name evidence="9" type="ORF">DFQ04_1481</name>
</gene>
<keyword evidence="4 7" id="KW-0812">Transmembrane</keyword>
<keyword evidence="6 7" id="KW-0472">Membrane</keyword>
<protein>
    <recommendedName>
        <fullName evidence="8">SSD domain-containing protein</fullName>
    </recommendedName>
</protein>
<feature type="transmembrane region" description="Helical" evidence="7">
    <location>
        <begin position="333"/>
        <end position="356"/>
    </location>
</feature>
<evidence type="ECO:0000256" key="4">
    <source>
        <dbReference type="ARBA" id="ARBA00022692"/>
    </source>
</evidence>
<feature type="transmembrane region" description="Helical" evidence="7">
    <location>
        <begin position="263"/>
        <end position="281"/>
    </location>
</feature>
<evidence type="ECO:0000256" key="6">
    <source>
        <dbReference type="ARBA" id="ARBA00023136"/>
    </source>
</evidence>
<evidence type="ECO:0000259" key="8">
    <source>
        <dbReference type="PROSITE" id="PS50156"/>
    </source>
</evidence>
<feature type="transmembrane region" description="Helical" evidence="7">
    <location>
        <begin position="204"/>
        <end position="223"/>
    </location>
</feature>
<evidence type="ECO:0000256" key="3">
    <source>
        <dbReference type="ARBA" id="ARBA00022475"/>
    </source>
</evidence>
<dbReference type="Gene3D" id="1.20.1640.10">
    <property type="entry name" value="Multidrug efflux transporter AcrB transmembrane domain"/>
    <property type="match status" value="2"/>
</dbReference>
<dbReference type="PANTHER" id="PTHR33406:SF6">
    <property type="entry name" value="MEMBRANE PROTEIN YDGH-RELATED"/>
    <property type="match status" value="1"/>
</dbReference>
<feature type="transmembrane region" description="Helical" evidence="7">
    <location>
        <begin position="7"/>
        <end position="24"/>
    </location>
</feature>
<dbReference type="Pfam" id="PF03176">
    <property type="entry name" value="MMPL"/>
    <property type="match status" value="2"/>
</dbReference>
<dbReference type="Proteomes" id="UP000294535">
    <property type="component" value="Unassembled WGS sequence"/>
</dbReference>
<comment type="subcellular location">
    <subcellularLocation>
        <location evidence="1">Cell membrane</location>
        <topology evidence="1">Multi-pass membrane protein</topology>
    </subcellularLocation>
</comment>
<dbReference type="OrthoDB" id="9805018at2"/>
<feature type="transmembrane region" description="Helical" evidence="7">
    <location>
        <begin position="716"/>
        <end position="740"/>
    </location>
</feature>
<feature type="transmembrane region" description="Helical" evidence="7">
    <location>
        <begin position="688"/>
        <end position="710"/>
    </location>
</feature>
<dbReference type="InterPro" id="IPR050545">
    <property type="entry name" value="Mycobact_MmpL"/>
</dbReference>
<accession>A0A4V3D2N8</accession>
<dbReference type="RefSeq" id="WP_133554157.1">
    <property type="nucleotide sequence ID" value="NZ_SNYF01000005.1"/>
</dbReference>
<dbReference type="PROSITE" id="PS50156">
    <property type="entry name" value="SSD"/>
    <property type="match status" value="2"/>
</dbReference>
<keyword evidence="5 7" id="KW-1133">Transmembrane helix</keyword>
<feature type="domain" description="SSD" evidence="8">
    <location>
        <begin position="628"/>
        <end position="739"/>
    </location>
</feature>
<dbReference type="EMBL" id="SNYF01000005">
    <property type="protein sequence ID" value="TDQ19657.1"/>
    <property type="molecule type" value="Genomic_DNA"/>
</dbReference>
<evidence type="ECO:0000256" key="5">
    <source>
        <dbReference type="ARBA" id="ARBA00022989"/>
    </source>
</evidence>
<keyword evidence="3" id="KW-1003">Cell membrane</keyword>
<reference evidence="9 10" key="1">
    <citation type="submission" date="2019-03" db="EMBL/GenBank/DDBJ databases">
        <title>Genomic Encyclopedia of Type Strains, Phase III (KMG-III): the genomes of soil and plant-associated and newly described type strains.</title>
        <authorList>
            <person name="Whitman W."/>
        </authorList>
    </citation>
    <scope>NUCLEOTIDE SEQUENCE [LARGE SCALE GENOMIC DNA]</scope>
    <source>
        <strain evidence="9 10">CECT 8446</strain>
    </source>
</reference>
<dbReference type="GO" id="GO:0005886">
    <property type="term" value="C:plasma membrane"/>
    <property type="evidence" value="ECO:0007669"/>
    <property type="project" value="UniProtKB-SubCell"/>
</dbReference>
<dbReference type="SUPFAM" id="SSF82866">
    <property type="entry name" value="Multidrug efflux transporter AcrB transmembrane domain"/>
    <property type="match status" value="2"/>
</dbReference>
<evidence type="ECO:0000256" key="1">
    <source>
        <dbReference type="ARBA" id="ARBA00004651"/>
    </source>
</evidence>
<organism evidence="9 10">
    <name type="scientific">Algoriphagus boseongensis</name>
    <dbReference type="NCBI Taxonomy" id="1442587"/>
    <lineage>
        <taxon>Bacteria</taxon>
        <taxon>Pseudomonadati</taxon>
        <taxon>Bacteroidota</taxon>
        <taxon>Cytophagia</taxon>
        <taxon>Cytophagales</taxon>
        <taxon>Cyclobacteriaceae</taxon>
        <taxon>Algoriphagus</taxon>
    </lineage>
</organism>
<feature type="transmembrane region" description="Helical" evidence="7">
    <location>
        <begin position="230"/>
        <end position="251"/>
    </location>
</feature>
<keyword evidence="10" id="KW-1185">Reference proteome</keyword>
<dbReference type="AlphaFoldDB" id="A0A4V3D2N8"/>
<feature type="domain" description="SSD" evidence="8">
    <location>
        <begin position="233"/>
        <end position="355"/>
    </location>
</feature>
<dbReference type="PANTHER" id="PTHR33406">
    <property type="entry name" value="MEMBRANE PROTEIN MJ1562-RELATED"/>
    <property type="match status" value="1"/>
</dbReference>
<dbReference type="InterPro" id="IPR004869">
    <property type="entry name" value="MMPL_dom"/>
</dbReference>
<name>A0A4V3D2N8_9BACT</name>
<evidence type="ECO:0000256" key="2">
    <source>
        <dbReference type="ARBA" id="ARBA00010157"/>
    </source>
</evidence>
<sequence>MFSRKKALIFFWLGWVLTALILIFPPQPRFNYDFEQFFPTDDENLSFYQDYESKFGSDNDYVLVAISNPAGDWQDSAFLEKSYRAQNSIQEIEGIDTIISILDLKLPLISPFGLRFEKVLDWKSPQNLQTSEPKLEQFQSSLISKDGDSFLFLIKNSPQLTKEEGDKVYQQIQHVFAENDLIPKALAGKIQTQKDFVELMQAEFGIFLGISFLLILVMLLLVFRSFWGVGIPILVLCIAILWAFAMILYSGKALDIMSVMQPTLFLIVGLSALVHYFTHLIQNLRKNIPQEEAVRQTFTQLTPAVALTMVTTSFGFISLYFTSIPALKEFGLGTGLGIFVVFLAILLFTPGFCYLFSIKISGSQSKSIPISIFHTWFSWILKSKRTIVSGFLLVSILCIWASSQLKINGFLLDNLPLSHPIQQDFKYFDAQFGGSNPLELALEVGPKASNLLDRKVLESLDKLEKKIQEVFENGELISPLSLVKTLNQAQNQGNPKAFSLPSLGQYQRMTRFFGQLDRLGGNQVISQDLKSGRISGRTADFGSYEMGFKRQEIIDFAEKELDPELVKVKWTGTGYLIDQGHESVTWQLAKGLGVAFLLVGLIAGILFKSWRISFILLIPNMIPLLWMLGMMALLGIDFKLTTAILFTVAFGIAVDDTIHFMAKLKSELSQSKDFIYAIKRTFLEAGRAIFLTSLILVAGFSVLIFSQFGVVHFTGLLISFSLIFAWLADVFLLPVLLFPLKKVWQSKIKISKINSSHPK</sequence>
<feature type="transmembrane region" description="Helical" evidence="7">
    <location>
        <begin position="386"/>
        <end position="403"/>
    </location>
</feature>
<comment type="caution">
    <text evidence="9">The sequence shown here is derived from an EMBL/GenBank/DDBJ whole genome shotgun (WGS) entry which is preliminary data.</text>
</comment>
<dbReference type="InterPro" id="IPR000731">
    <property type="entry name" value="SSD"/>
</dbReference>
<proteinExistence type="inferred from homology"/>